<feature type="modified residue" description="N6-(pyridoxal phosphate)lysine" evidence="5">
    <location>
        <position position="115"/>
    </location>
</feature>
<evidence type="ECO:0000313" key="9">
    <source>
        <dbReference type="Proteomes" id="UP000004090"/>
    </source>
</evidence>
<dbReference type="STRING" id="428127.EUBDOL_02375"/>
<evidence type="ECO:0000256" key="1">
    <source>
        <dbReference type="ARBA" id="ARBA00001933"/>
    </source>
</evidence>
<dbReference type="AlphaFoldDB" id="A8RFV7"/>
<feature type="domain" description="Tryptophan synthase beta chain-like PALP" evidence="6">
    <location>
        <begin position="105"/>
        <end position="425"/>
    </location>
</feature>
<accession>A8RFV7</accession>
<dbReference type="InterPro" id="IPR036052">
    <property type="entry name" value="TrpB-like_PALP_sf"/>
</dbReference>
<comment type="caution">
    <text evidence="8">The sequence shown here is derived from an EMBL/GenBank/DDBJ whole genome shotgun (WGS) entry which is preliminary data.</text>
</comment>
<dbReference type="Pfam" id="PF14821">
    <property type="entry name" value="Thr_synth_N"/>
    <property type="match status" value="1"/>
</dbReference>
<keyword evidence="8" id="KW-0456">Lyase</keyword>
<dbReference type="Gene3D" id="3.90.1380.10">
    <property type="entry name" value="Threonine synthase, N-terminal domain"/>
    <property type="match status" value="1"/>
</dbReference>
<dbReference type="HOGENOM" id="CLU_015170_3_1_9"/>
<comment type="cofactor">
    <cofactor evidence="1 5">
        <name>pyridoxal 5'-phosphate</name>
        <dbReference type="ChEBI" id="CHEBI:597326"/>
    </cofactor>
</comment>
<dbReference type="InterPro" id="IPR029144">
    <property type="entry name" value="Thr_synth_N"/>
</dbReference>
<reference evidence="8 9" key="1">
    <citation type="submission" date="2007-09" db="EMBL/GenBank/DDBJ databases">
        <title>Draft genome sequence of Eubacterium dolichum (DSM 3991).</title>
        <authorList>
            <person name="Sudarsanam P."/>
            <person name="Ley R."/>
            <person name="Guruge J."/>
            <person name="Turnbaugh P.J."/>
            <person name="Mahowald M."/>
            <person name="Liep D."/>
            <person name="Gordon J."/>
        </authorList>
    </citation>
    <scope>NUCLEOTIDE SEQUENCE [LARGE SCALE GENOMIC DNA]</scope>
    <source>
        <strain evidence="8 9">DSM 3991</strain>
    </source>
</reference>
<dbReference type="InterPro" id="IPR037158">
    <property type="entry name" value="Thr_synth_N_sf"/>
</dbReference>
<evidence type="ECO:0000256" key="3">
    <source>
        <dbReference type="ARBA" id="ARBA00022898"/>
    </source>
</evidence>
<reference evidence="8 9" key="2">
    <citation type="submission" date="2007-09" db="EMBL/GenBank/DDBJ databases">
        <authorList>
            <person name="Fulton L."/>
            <person name="Clifton S."/>
            <person name="Fulton B."/>
            <person name="Xu J."/>
            <person name="Minx P."/>
            <person name="Pepin K.H."/>
            <person name="Johnson M."/>
            <person name="Thiruvilangam P."/>
            <person name="Bhonagiri V."/>
            <person name="Nash W.E."/>
            <person name="Mardis E.R."/>
            <person name="Wilson R.K."/>
        </authorList>
    </citation>
    <scope>NUCLEOTIDE SEQUENCE [LARGE SCALE GENOMIC DNA]</scope>
    <source>
        <strain evidence="8 9">DSM 3991</strain>
    </source>
</reference>
<dbReference type="PANTHER" id="PTHR43515:SF1">
    <property type="entry name" value="THREONINE SYNTHASE-LIKE 1"/>
    <property type="match status" value="1"/>
</dbReference>
<keyword evidence="3 5" id="KW-0663">Pyridoxal phosphate</keyword>
<evidence type="ECO:0000313" key="8">
    <source>
        <dbReference type="EMBL" id="EDP10352.1"/>
    </source>
</evidence>
<dbReference type="EC" id="4.2.3.1" evidence="4"/>
<sequence length="499" mass="56718">MNAMDKMYRSTRNKELVLSAKEAILKGIADDGGLFVYDELDQISLPLKDMMDMTYEQMAEVVLTLLLPDFKEEEIKQCVKAAYEKQFDDEHITPLYSYQDTHILELFHGPTCAFKDIGLRMLPQLMSTALKGHDEEKIMILTATSGDTGKAALAGFCDVERIGITVFYPKEGVSSIQQLQMTTQEGKNTCVCALEGNFDDAQSSVKKVLHDASFAQELKQSKISFSSANSINIGRLIPQIVYYIYAYKELVRQGKIKLMEEVNFCVPTGNFGNVLAGYYAKLMGLPIHKLIVASNANHVLYDFLTSGVYDRNRPFHKTISPSMDILISSNLERLLYYKSGKNAAYIQMLMERLETRGSYRVEDELLKDIQNDFVGGYCDDEQCAREIKAFYEQSGYVMDPHTATGYKVMREYARQDKEHVCILLSTASPYKFAPSVYQALFKTCNMDEFACMEELERKSGAAIPQALRELKEKAVRHHDVIEKDAMREYVKNKTKEILL</sequence>
<dbReference type="eggNOG" id="COG0498">
    <property type="taxonomic scope" value="Bacteria"/>
</dbReference>
<dbReference type="EMBL" id="ABAW02000025">
    <property type="protein sequence ID" value="EDP10352.1"/>
    <property type="molecule type" value="Genomic_DNA"/>
</dbReference>
<evidence type="ECO:0000256" key="2">
    <source>
        <dbReference type="ARBA" id="ARBA00005517"/>
    </source>
</evidence>
<evidence type="ECO:0000256" key="5">
    <source>
        <dbReference type="PIRSR" id="PIRSR604450-51"/>
    </source>
</evidence>
<protein>
    <recommendedName>
        <fullName evidence="4">Threonine synthase</fullName>
        <ecNumber evidence="4">4.2.3.1</ecNumber>
    </recommendedName>
</protein>
<proteinExistence type="inferred from homology"/>
<dbReference type="Pfam" id="PF00291">
    <property type="entry name" value="PALP"/>
    <property type="match status" value="1"/>
</dbReference>
<organism evidence="8 9">
    <name type="scientific">Amedibacillus dolichus DSM 3991</name>
    <dbReference type="NCBI Taxonomy" id="428127"/>
    <lineage>
        <taxon>Bacteria</taxon>
        <taxon>Bacillati</taxon>
        <taxon>Bacillota</taxon>
        <taxon>Erysipelotrichia</taxon>
        <taxon>Erysipelotrichales</taxon>
        <taxon>Erysipelotrichaceae</taxon>
        <taxon>Amedibacillus</taxon>
    </lineage>
</organism>
<dbReference type="Gene3D" id="3.40.50.1100">
    <property type="match status" value="2"/>
</dbReference>
<dbReference type="GO" id="GO:0005737">
    <property type="term" value="C:cytoplasm"/>
    <property type="evidence" value="ECO:0007669"/>
    <property type="project" value="TreeGrafter"/>
</dbReference>
<dbReference type="InterPro" id="IPR001926">
    <property type="entry name" value="TrpB-like_PALP"/>
</dbReference>
<dbReference type="GO" id="GO:0004795">
    <property type="term" value="F:threonine synthase activity"/>
    <property type="evidence" value="ECO:0007669"/>
    <property type="project" value="UniProtKB-UniRule"/>
</dbReference>
<dbReference type="SUPFAM" id="SSF53686">
    <property type="entry name" value="Tryptophan synthase beta subunit-like PLP-dependent enzymes"/>
    <property type="match status" value="1"/>
</dbReference>
<dbReference type="Proteomes" id="UP000004090">
    <property type="component" value="Unassembled WGS sequence"/>
</dbReference>
<dbReference type="PANTHER" id="PTHR43515">
    <property type="entry name" value="THREONINE SYNTHASE-LIKE 1"/>
    <property type="match status" value="1"/>
</dbReference>
<gene>
    <name evidence="8" type="primary">thrC</name>
    <name evidence="8" type="ORF">EUBDOL_02375</name>
</gene>
<dbReference type="NCBIfam" id="TIGR00260">
    <property type="entry name" value="thrC"/>
    <property type="match status" value="1"/>
</dbReference>
<comment type="similarity">
    <text evidence="2">Belongs to the threonine synthase family.</text>
</comment>
<dbReference type="InterPro" id="IPR004450">
    <property type="entry name" value="Thr_synthase-like"/>
</dbReference>
<feature type="domain" description="Threonine synthase N-terminal" evidence="7">
    <location>
        <begin position="8"/>
        <end position="83"/>
    </location>
</feature>
<evidence type="ECO:0000259" key="6">
    <source>
        <dbReference type="Pfam" id="PF00291"/>
    </source>
</evidence>
<name>A8RFV7_9FIRM</name>
<dbReference type="GO" id="GO:0009088">
    <property type="term" value="P:threonine biosynthetic process"/>
    <property type="evidence" value="ECO:0007669"/>
    <property type="project" value="UniProtKB-UniRule"/>
</dbReference>
<evidence type="ECO:0000259" key="7">
    <source>
        <dbReference type="Pfam" id="PF14821"/>
    </source>
</evidence>
<evidence type="ECO:0000256" key="4">
    <source>
        <dbReference type="NCBIfam" id="TIGR00260"/>
    </source>
</evidence>
<dbReference type="CDD" id="cd01560">
    <property type="entry name" value="Thr-synth_2"/>
    <property type="match status" value="1"/>
</dbReference>